<feature type="region of interest" description="Disordered" evidence="1">
    <location>
        <begin position="339"/>
        <end position="358"/>
    </location>
</feature>
<evidence type="ECO:0000256" key="1">
    <source>
        <dbReference type="SAM" id="MobiDB-lite"/>
    </source>
</evidence>
<evidence type="ECO:0000313" key="3">
    <source>
        <dbReference type="EMBL" id="MFD0949237.1"/>
    </source>
</evidence>
<organism evidence="3 4">
    <name type="scientific">Paraperlucidibaca wandonensis</name>
    <dbReference type="NCBI Taxonomy" id="1268273"/>
    <lineage>
        <taxon>Bacteria</taxon>
        <taxon>Pseudomonadati</taxon>
        <taxon>Pseudomonadota</taxon>
        <taxon>Gammaproteobacteria</taxon>
        <taxon>Moraxellales</taxon>
        <taxon>Moraxellaceae</taxon>
        <taxon>Paraperlucidibaca</taxon>
    </lineage>
</organism>
<dbReference type="EMBL" id="JBHTIT010000001">
    <property type="protein sequence ID" value="MFD0949237.1"/>
    <property type="molecule type" value="Genomic_DNA"/>
</dbReference>
<evidence type="ECO:0000256" key="2">
    <source>
        <dbReference type="SAM" id="Phobius"/>
    </source>
</evidence>
<keyword evidence="2" id="KW-1133">Transmembrane helix</keyword>
<proteinExistence type="predicted"/>
<reference evidence="4" key="1">
    <citation type="journal article" date="2019" name="Int. J. Syst. Evol. Microbiol.">
        <title>The Global Catalogue of Microorganisms (GCM) 10K type strain sequencing project: providing services to taxonomists for standard genome sequencing and annotation.</title>
        <authorList>
            <consortium name="The Broad Institute Genomics Platform"/>
            <consortium name="The Broad Institute Genome Sequencing Center for Infectious Disease"/>
            <person name="Wu L."/>
            <person name="Ma J."/>
        </authorList>
    </citation>
    <scope>NUCLEOTIDE SEQUENCE [LARGE SCALE GENOMIC DNA]</scope>
    <source>
        <strain evidence="4">CCUG 63419</strain>
    </source>
</reference>
<gene>
    <name evidence="3" type="ORF">ACFQ0F_02340</name>
</gene>
<dbReference type="RefSeq" id="WP_379068689.1">
    <property type="nucleotide sequence ID" value="NZ_JBHTIT010000001.1"/>
</dbReference>
<name>A0ABW3HHH4_9GAMM</name>
<feature type="transmembrane region" description="Helical" evidence="2">
    <location>
        <begin position="261"/>
        <end position="283"/>
    </location>
</feature>
<comment type="caution">
    <text evidence="3">The sequence shown here is derived from an EMBL/GenBank/DDBJ whole genome shotgun (WGS) entry which is preliminary data.</text>
</comment>
<dbReference type="Proteomes" id="UP001597044">
    <property type="component" value="Unassembled WGS sequence"/>
</dbReference>
<keyword evidence="2" id="KW-0812">Transmembrane</keyword>
<sequence length="502" mass="55088">MITSRLSRLARWHRTLALIVVLPLLAWSLTGLLHPLMTRWQPSAAAMVPPPEIINAPSGTSWQALPAPASVLSKDLVMTELRPLTWQGTAYWMAGGADGTRQYFRAHDGQLSDIEPALMTALARHFTGISSGEAELQLITSFSAEYPFINRYLPVWRVQFSGHDTVTFIEPRGLRLSALSDPWKTWFSATFSRLHSWSFWSHEPSRDIAMAIVLSLGLAVVVTGIFRLFRRKTVVGSKALNSSNPTELSAPHAARRWHRRLGWFVALGAIASMSSGMFHVLAINKSQPSFNAKPERVAFSAGQLRTLPPVLGVMGERSLAVASANGPLWMSYAVDRGHGAKSQHSGHDKEHAEHQHHAATPNLAISLQRAENAQPVAIERYVQELAAGVLAQHLGASIESQQAVTGFTAEYGFVQKRLPVYQLQLDTPDHIAIYIDPIDAVVSSVVTDLARVEGYSFAYIHKAMWLDGLGKGARDGILGLQALGVFVMACLGLLLARRRRLG</sequence>
<keyword evidence="2" id="KW-0472">Membrane</keyword>
<feature type="compositionally biased region" description="Basic and acidic residues" evidence="1">
    <location>
        <begin position="345"/>
        <end position="356"/>
    </location>
</feature>
<protein>
    <recommendedName>
        <fullName evidence="5">PepSY-associated transmembrane protein</fullName>
    </recommendedName>
</protein>
<feature type="transmembrane region" description="Helical" evidence="2">
    <location>
        <begin position="476"/>
        <end position="496"/>
    </location>
</feature>
<evidence type="ECO:0008006" key="5">
    <source>
        <dbReference type="Google" id="ProtNLM"/>
    </source>
</evidence>
<evidence type="ECO:0000313" key="4">
    <source>
        <dbReference type="Proteomes" id="UP001597044"/>
    </source>
</evidence>
<keyword evidence="4" id="KW-1185">Reference proteome</keyword>
<accession>A0ABW3HHH4</accession>
<feature type="transmembrane region" description="Helical" evidence="2">
    <location>
        <begin position="208"/>
        <end position="229"/>
    </location>
</feature>